<reference evidence="1 2" key="1">
    <citation type="submission" date="2024-02" db="EMBL/GenBank/DDBJ databases">
        <title>Haloferula sargassicola NBRC 104335.</title>
        <authorList>
            <person name="Ichikawa N."/>
            <person name="Katano-Makiyama Y."/>
            <person name="Hidaka K."/>
        </authorList>
    </citation>
    <scope>NUCLEOTIDE SEQUENCE [LARGE SCALE GENOMIC DNA]</scope>
    <source>
        <strain evidence="1 2">NBRC 104335</strain>
    </source>
</reference>
<name>A0ABP9UU10_9BACT</name>
<protein>
    <submittedName>
        <fullName evidence="1">Uncharacterized protein</fullName>
    </submittedName>
</protein>
<comment type="caution">
    <text evidence="1">The sequence shown here is derived from an EMBL/GenBank/DDBJ whole genome shotgun (WGS) entry which is preliminary data.</text>
</comment>
<dbReference type="EMBL" id="BAABRI010000045">
    <property type="protein sequence ID" value="GAA5484854.1"/>
    <property type="molecule type" value="Genomic_DNA"/>
</dbReference>
<organism evidence="1 2">
    <name type="scientific">Haloferula sargassicola</name>
    <dbReference type="NCBI Taxonomy" id="490096"/>
    <lineage>
        <taxon>Bacteria</taxon>
        <taxon>Pseudomonadati</taxon>
        <taxon>Verrucomicrobiota</taxon>
        <taxon>Verrucomicrobiia</taxon>
        <taxon>Verrucomicrobiales</taxon>
        <taxon>Verrucomicrobiaceae</taxon>
        <taxon>Haloferula</taxon>
    </lineage>
</organism>
<dbReference type="Proteomes" id="UP001476282">
    <property type="component" value="Unassembled WGS sequence"/>
</dbReference>
<keyword evidence="2" id="KW-1185">Reference proteome</keyword>
<evidence type="ECO:0000313" key="2">
    <source>
        <dbReference type="Proteomes" id="UP001476282"/>
    </source>
</evidence>
<sequence length="357" mass="39095">MGCNPREGIHLGAVLRAIRAVGARDQHQTFAVEKEPVVGIEIHTVDEAVLDQRGTAAGDLLEAAQRPAEASDAVGAVTGVVERDLRLHPGGSLGKVDRDRVRRRAVAADGERPLERTDRHVLAEDRQRRHDADRRWREFGDHALLTGRVPERIQIVLQPALARDRIDLIPVIAVGIGAVGRFPGIGQAVLIGIRKEHVVGIRGKLVDEHIGDVAAEKVEALQQADPPLEAEVGPRHLSIDEHIPHAADDVVPQSQAQERGSTLFHRIEREGGCQRIPHRFFAGIDRVVIPAIGPDLAERTLVIELKGDLAAVQVERGRAAGRIRRRLDPQIDESHLLRWIPIEIPAYARLAGGAGFR</sequence>
<gene>
    <name evidence="1" type="ORF">Hsar01_04107</name>
</gene>
<accession>A0ABP9UU10</accession>
<proteinExistence type="predicted"/>
<evidence type="ECO:0000313" key="1">
    <source>
        <dbReference type="EMBL" id="GAA5484854.1"/>
    </source>
</evidence>